<proteinExistence type="inferred from homology"/>
<dbReference type="Pfam" id="PF04136">
    <property type="entry name" value="COG3_N"/>
    <property type="match status" value="1"/>
</dbReference>
<dbReference type="AlphaFoldDB" id="A0AAV9XY04"/>
<evidence type="ECO:0000313" key="13">
    <source>
        <dbReference type="Proteomes" id="UP001311799"/>
    </source>
</evidence>
<keyword evidence="13" id="KW-1185">Reference proteome</keyword>
<dbReference type="Proteomes" id="UP001311799">
    <property type="component" value="Unassembled WGS sequence"/>
</dbReference>
<accession>A0AAV9XY04</accession>
<feature type="domain" description="Conserved oligomeric Golgi complex subunit 3 C-terminal" evidence="11">
    <location>
        <begin position="275"/>
        <end position="731"/>
    </location>
</feature>
<dbReference type="GO" id="GO:0007030">
    <property type="term" value="P:Golgi organization"/>
    <property type="evidence" value="ECO:0007669"/>
    <property type="project" value="TreeGrafter"/>
</dbReference>
<dbReference type="GO" id="GO:0000139">
    <property type="term" value="C:Golgi membrane"/>
    <property type="evidence" value="ECO:0007669"/>
    <property type="project" value="UniProtKB-SubCell"/>
</dbReference>
<gene>
    <name evidence="12" type="ORF">RS030_213368</name>
</gene>
<evidence type="ECO:0000256" key="1">
    <source>
        <dbReference type="ARBA" id="ARBA00004395"/>
    </source>
</evidence>
<comment type="caution">
    <text evidence="12">The sequence shown here is derived from an EMBL/GenBank/DDBJ whole genome shotgun (WGS) entry which is preliminary data.</text>
</comment>
<evidence type="ECO:0000313" key="12">
    <source>
        <dbReference type="EMBL" id="KAK6589378.1"/>
    </source>
</evidence>
<evidence type="ECO:0000256" key="9">
    <source>
        <dbReference type="SAM" id="MobiDB-lite"/>
    </source>
</evidence>
<dbReference type="GO" id="GO:0006891">
    <property type="term" value="P:intra-Golgi vesicle-mediated transport"/>
    <property type="evidence" value="ECO:0007669"/>
    <property type="project" value="TreeGrafter"/>
</dbReference>
<dbReference type="InterPro" id="IPR048320">
    <property type="entry name" value="COG3_N"/>
</dbReference>
<feature type="region of interest" description="Disordered" evidence="9">
    <location>
        <begin position="1"/>
        <end position="22"/>
    </location>
</feature>
<evidence type="ECO:0000256" key="2">
    <source>
        <dbReference type="ARBA" id="ARBA00009936"/>
    </source>
</evidence>
<feature type="domain" description="Conserved oligomeric Golgi complex subunit 3 N-terminal" evidence="10">
    <location>
        <begin position="120"/>
        <end position="236"/>
    </location>
</feature>
<name>A0AAV9XY04_9CRYT</name>
<dbReference type="GO" id="GO:0017119">
    <property type="term" value="C:Golgi transport complex"/>
    <property type="evidence" value="ECO:0007669"/>
    <property type="project" value="TreeGrafter"/>
</dbReference>
<comment type="similarity">
    <text evidence="2">Belongs to the COG3 family.</text>
</comment>
<evidence type="ECO:0000256" key="3">
    <source>
        <dbReference type="ARBA" id="ARBA00020976"/>
    </source>
</evidence>
<evidence type="ECO:0000259" key="10">
    <source>
        <dbReference type="Pfam" id="PF04136"/>
    </source>
</evidence>
<keyword evidence="7" id="KW-0472">Membrane</keyword>
<dbReference type="GO" id="GO:0005801">
    <property type="term" value="C:cis-Golgi network"/>
    <property type="evidence" value="ECO:0007669"/>
    <property type="project" value="InterPro"/>
</dbReference>
<sequence length="1005" mass="117601">MNSNSSSHMEPTSPIRKNSFSSNSVSNLIPEQDLNTIRTISNICNGLTFVSGVILPDNQENALVESENDNIIHPNNSHCFYVDKKGIGVSRMFKIEELLKTLKFNWENIKLKNNLNKMNIERMEFNRIQFIKNTTELQKMCDHSLSVLRSLESQTKMIEEYIYPYQQYNVIYHKLQNDRFLYNLNEVSSCFEVIDNSINFFQEHSELKHSDYYTEGYKKLRIRLCNMMKIFMKNILYDNVLRNSVEHEISENTNLRQISTSGICNESKSNDQNMSLYYTKLRAKGTKFNKYLKLLIQRFYITHQNDVYKSTLKEMENIYINYRLYDEYFGIKLFVKCQSNESYFNKNSQSCITLNLKNYTKLALNYCKCEWIAYNSFFNYDEMKNRNELMFPELFRFKCANQIERKSFDYETVGQNSNLNFAVLIERFGEEYCTRFGSHVKEVCFDPEILRESINYLSQDILNISNELYQTIYFPDIYLSAFLHFVVKLQTVLIEQLLFSTETFIKKNIDEYELKENELNYPEILYSQKVDRKLIKSLHYLSNSPENRKDNTNLYNSQENTEGIISFDDENNKSKSKLNKDVSSDNLCETEVLTNLSFPPNTIRLQTSSDFDDNNCEDDYFCYSRNDENLKVESAIHLNSNNYSNTNTVKVSIGSHPVVKNSLLALSYIHCIVPNSTFIYLNKLIIQKCCNKLISAKNYIGNNLYKSDKISKLYHCNLFIIRNLLYLKYELIIVCKQSYIKESDEMGLIVNMGVSSQLNESGDLNFNNIKIDKNSIGNSSSVEILLESITDIIDVSMNNHLEDLINNICSNISLPLTKIVLQVHPEIQENDICELQCTNHSYIKDSINSFWKNLRFHLNDYILKYMNIYLSISGRQEMEALFSQIYDLINSFQSKNEQEIDSKKIISNEGCKRIGSFTRHFSEGEFEKLHLNNVISSIIPSSQYIFLAIKKLLLEGVIYEFDHVLHKRLGIEKSVVENELGWKLSEILDFLGLVEGKLNEENTIE</sequence>
<dbReference type="EMBL" id="JAWDEY010000013">
    <property type="protein sequence ID" value="KAK6589378.1"/>
    <property type="molecule type" value="Genomic_DNA"/>
</dbReference>
<evidence type="ECO:0000256" key="8">
    <source>
        <dbReference type="ARBA" id="ARBA00031339"/>
    </source>
</evidence>
<evidence type="ECO:0000256" key="4">
    <source>
        <dbReference type="ARBA" id="ARBA00022448"/>
    </source>
</evidence>
<evidence type="ECO:0000256" key="6">
    <source>
        <dbReference type="ARBA" id="ARBA00023034"/>
    </source>
</evidence>
<keyword evidence="6" id="KW-0333">Golgi apparatus</keyword>
<dbReference type="PANTHER" id="PTHR13302:SF8">
    <property type="entry name" value="CONSERVED OLIGOMERIC GOLGI COMPLEX SUBUNIT 3"/>
    <property type="match status" value="1"/>
</dbReference>
<dbReference type="InterPro" id="IPR007265">
    <property type="entry name" value="COG_su3"/>
</dbReference>
<dbReference type="GO" id="GO:0006886">
    <property type="term" value="P:intracellular protein transport"/>
    <property type="evidence" value="ECO:0007669"/>
    <property type="project" value="InterPro"/>
</dbReference>
<comment type="subcellular location">
    <subcellularLocation>
        <location evidence="1">Golgi apparatus membrane</location>
        <topology evidence="1">Peripheral membrane protein</topology>
    </subcellularLocation>
</comment>
<reference evidence="12 13" key="1">
    <citation type="submission" date="2023-10" db="EMBL/GenBank/DDBJ databases">
        <title>Comparative genomics analysis reveals potential genetic determinants of host preference in Cryptosporidium xiaoi.</title>
        <authorList>
            <person name="Xiao L."/>
            <person name="Li J."/>
        </authorList>
    </citation>
    <scope>NUCLEOTIDE SEQUENCE [LARGE SCALE GENOMIC DNA]</scope>
    <source>
        <strain evidence="12 13">52996</strain>
    </source>
</reference>
<keyword evidence="5" id="KW-0653">Protein transport</keyword>
<evidence type="ECO:0000259" key="11">
    <source>
        <dbReference type="Pfam" id="PF20671"/>
    </source>
</evidence>
<organism evidence="12 13">
    <name type="scientific">Cryptosporidium xiaoi</name>
    <dbReference type="NCBI Taxonomy" id="659607"/>
    <lineage>
        <taxon>Eukaryota</taxon>
        <taxon>Sar</taxon>
        <taxon>Alveolata</taxon>
        <taxon>Apicomplexa</taxon>
        <taxon>Conoidasida</taxon>
        <taxon>Coccidia</taxon>
        <taxon>Eucoccidiorida</taxon>
        <taxon>Eimeriorina</taxon>
        <taxon>Cryptosporidiidae</taxon>
        <taxon>Cryptosporidium</taxon>
    </lineage>
</organism>
<evidence type="ECO:0000256" key="7">
    <source>
        <dbReference type="ARBA" id="ARBA00023136"/>
    </source>
</evidence>
<dbReference type="Pfam" id="PF20671">
    <property type="entry name" value="COG3_C"/>
    <property type="match status" value="1"/>
</dbReference>
<keyword evidence="4" id="KW-0813">Transport</keyword>
<evidence type="ECO:0000256" key="5">
    <source>
        <dbReference type="ARBA" id="ARBA00022927"/>
    </source>
</evidence>
<dbReference type="InterPro" id="IPR048685">
    <property type="entry name" value="COG3_C"/>
</dbReference>
<dbReference type="PANTHER" id="PTHR13302">
    <property type="entry name" value="CONSERVED OLIGOMERIC GOLGI COMPLEX COMPONENT 3"/>
    <property type="match status" value="1"/>
</dbReference>
<protein>
    <recommendedName>
        <fullName evidence="3">Conserved oligomeric Golgi complex subunit 3</fullName>
    </recommendedName>
    <alternativeName>
        <fullName evidence="8">Component of oligomeric Golgi complex 3</fullName>
    </alternativeName>
</protein>